<proteinExistence type="predicted"/>
<dbReference type="EMBL" id="CM044702">
    <property type="protein sequence ID" value="KAI5678096.1"/>
    <property type="molecule type" value="Genomic_DNA"/>
</dbReference>
<sequence length="293" mass="33442">MAKFIPNMRSLFLTCDNKARWRSLFLTCDNKTRGSKDPDVSYKAQDAIEEFASENSFRSEEPVDIFDSQYGVHLALQQILGEIDSIKTEGIEMREKISKSDCELMAKDFVTDREIEYCSQNPENMVVKNFDEGLRIIVDRLISSSLLCVRTKWIRVNILSERTDSFSESSKTPQEWENAIKCSTFARVGSYYDRIFLNRSCPPELVETGMRIAAKCRGLPLAILVVAVALSNLSSMQEDWQNVAESMTSVLTSDPECYLEILAMSYNYLPQHLKLVSFICVLFLKIVILSIED</sequence>
<dbReference type="Proteomes" id="UP001060085">
    <property type="component" value="Linkage Group LG02"/>
</dbReference>
<accession>A0ACC0BZN7</accession>
<protein>
    <submittedName>
        <fullName evidence="1">Uncharacterized protein</fullName>
    </submittedName>
</protein>
<organism evidence="1 2">
    <name type="scientific">Catharanthus roseus</name>
    <name type="common">Madagascar periwinkle</name>
    <name type="synonym">Vinca rosea</name>
    <dbReference type="NCBI Taxonomy" id="4058"/>
    <lineage>
        <taxon>Eukaryota</taxon>
        <taxon>Viridiplantae</taxon>
        <taxon>Streptophyta</taxon>
        <taxon>Embryophyta</taxon>
        <taxon>Tracheophyta</taxon>
        <taxon>Spermatophyta</taxon>
        <taxon>Magnoliopsida</taxon>
        <taxon>eudicotyledons</taxon>
        <taxon>Gunneridae</taxon>
        <taxon>Pentapetalae</taxon>
        <taxon>asterids</taxon>
        <taxon>lamiids</taxon>
        <taxon>Gentianales</taxon>
        <taxon>Apocynaceae</taxon>
        <taxon>Rauvolfioideae</taxon>
        <taxon>Vinceae</taxon>
        <taxon>Catharanthinae</taxon>
        <taxon>Catharanthus</taxon>
    </lineage>
</organism>
<gene>
    <name evidence="1" type="ORF">M9H77_09046</name>
</gene>
<evidence type="ECO:0000313" key="2">
    <source>
        <dbReference type="Proteomes" id="UP001060085"/>
    </source>
</evidence>
<comment type="caution">
    <text evidence="1">The sequence shown here is derived from an EMBL/GenBank/DDBJ whole genome shotgun (WGS) entry which is preliminary data.</text>
</comment>
<name>A0ACC0BZN7_CATRO</name>
<reference evidence="2" key="1">
    <citation type="journal article" date="2023" name="Nat. Plants">
        <title>Single-cell RNA sequencing provides a high-resolution roadmap for understanding the multicellular compartmentation of specialized metabolism.</title>
        <authorList>
            <person name="Sun S."/>
            <person name="Shen X."/>
            <person name="Li Y."/>
            <person name="Li Y."/>
            <person name="Wang S."/>
            <person name="Li R."/>
            <person name="Zhang H."/>
            <person name="Shen G."/>
            <person name="Guo B."/>
            <person name="Wei J."/>
            <person name="Xu J."/>
            <person name="St-Pierre B."/>
            <person name="Chen S."/>
            <person name="Sun C."/>
        </authorList>
    </citation>
    <scope>NUCLEOTIDE SEQUENCE [LARGE SCALE GENOMIC DNA]</scope>
</reference>
<evidence type="ECO:0000313" key="1">
    <source>
        <dbReference type="EMBL" id="KAI5678096.1"/>
    </source>
</evidence>
<keyword evidence="2" id="KW-1185">Reference proteome</keyword>